<dbReference type="GO" id="GO:0000981">
    <property type="term" value="F:DNA-binding transcription factor activity, RNA polymerase II-specific"/>
    <property type="evidence" value="ECO:0007669"/>
    <property type="project" value="TreeGrafter"/>
</dbReference>
<evidence type="ECO:0000313" key="5">
    <source>
        <dbReference type="Proteomes" id="UP001221898"/>
    </source>
</evidence>
<dbReference type="PANTHER" id="PTHR14043:SF5">
    <property type="entry name" value="HOMEOBOX PROTEIN CUT-LIKE 2"/>
    <property type="match status" value="1"/>
</dbReference>
<accession>A0AAD7T6H5</accession>
<proteinExistence type="predicted"/>
<dbReference type="Proteomes" id="UP001221898">
    <property type="component" value="Unassembled WGS sequence"/>
</dbReference>
<evidence type="ECO:0000256" key="1">
    <source>
        <dbReference type="ARBA" id="ARBA00023054"/>
    </source>
</evidence>
<name>A0AAD7T6H5_9TELE</name>
<keyword evidence="1" id="KW-0175">Coiled coil</keyword>
<sequence length="171" mass="18958">MCAWKTFGSGDRLFSRKGGAVSRGRRSRAGTEKELNSVASELAGRQEESEISHKHLLELSREFKRNVPETGDTDSSPLRECGEVREMVAPVLKSFQAQLERKLLLLRGNCRRATRATLAAASERTGGRALRKKQKFVTKVPAPRPLIAGYFKWTPQGFRAVGAPLLPLVLI</sequence>
<dbReference type="PANTHER" id="PTHR14043">
    <property type="entry name" value="CCAAT DISPLACEMENT PROTEIN-RELATED"/>
    <property type="match status" value="1"/>
</dbReference>
<keyword evidence="5" id="KW-1185">Reference proteome</keyword>
<dbReference type="AlphaFoldDB" id="A0AAD7T6H5"/>
<feature type="domain" description="Cux N-terminal" evidence="3">
    <location>
        <begin position="32"/>
        <end position="99"/>
    </location>
</feature>
<gene>
    <name evidence="4" type="ORF">AAFF_G00022650</name>
</gene>
<comment type="caution">
    <text evidence="4">The sequence shown here is derived from an EMBL/GenBank/DDBJ whole genome shotgun (WGS) entry which is preliminary data.</text>
</comment>
<evidence type="ECO:0000259" key="3">
    <source>
        <dbReference type="Pfam" id="PF25398"/>
    </source>
</evidence>
<dbReference type="InterPro" id="IPR057476">
    <property type="entry name" value="Cux_N"/>
</dbReference>
<dbReference type="GO" id="GO:0005634">
    <property type="term" value="C:nucleus"/>
    <property type="evidence" value="ECO:0007669"/>
    <property type="project" value="TreeGrafter"/>
</dbReference>
<feature type="region of interest" description="Disordered" evidence="2">
    <location>
        <begin position="15"/>
        <end position="50"/>
    </location>
</feature>
<evidence type="ECO:0000256" key="2">
    <source>
        <dbReference type="SAM" id="MobiDB-lite"/>
    </source>
</evidence>
<reference evidence="4" key="1">
    <citation type="journal article" date="2023" name="Science">
        <title>Genome structures resolve the early diversification of teleost fishes.</title>
        <authorList>
            <person name="Parey E."/>
            <person name="Louis A."/>
            <person name="Montfort J."/>
            <person name="Bouchez O."/>
            <person name="Roques C."/>
            <person name="Iampietro C."/>
            <person name="Lluch J."/>
            <person name="Castinel A."/>
            <person name="Donnadieu C."/>
            <person name="Desvignes T."/>
            <person name="Floi Bucao C."/>
            <person name="Jouanno E."/>
            <person name="Wen M."/>
            <person name="Mejri S."/>
            <person name="Dirks R."/>
            <person name="Jansen H."/>
            <person name="Henkel C."/>
            <person name="Chen W.J."/>
            <person name="Zahm M."/>
            <person name="Cabau C."/>
            <person name="Klopp C."/>
            <person name="Thompson A.W."/>
            <person name="Robinson-Rechavi M."/>
            <person name="Braasch I."/>
            <person name="Lecointre G."/>
            <person name="Bobe J."/>
            <person name="Postlethwait J.H."/>
            <person name="Berthelot C."/>
            <person name="Roest Crollius H."/>
            <person name="Guiguen Y."/>
        </authorList>
    </citation>
    <scope>NUCLEOTIDE SEQUENCE</scope>
    <source>
        <strain evidence="4">NC1722</strain>
    </source>
</reference>
<organism evidence="4 5">
    <name type="scientific">Aldrovandia affinis</name>
    <dbReference type="NCBI Taxonomy" id="143900"/>
    <lineage>
        <taxon>Eukaryota</taxon>
        <taxon>Metazoa</taxon>
        <taxon>Chordata</taxon>
        <taxon>Craniata</taxon>
        <taxon>Vertebrata</taxon>
        <taxon>Euteleostomi</taxon>
        <taxon>Actinopterygii</taxon>
        <taxon>Neopterygii</taxon>
        <taxon>Teleostei</taxon>
        <taxon>Notacanthiformes</taxon>
        <taxon>Halosauridae</taxon>
        <taxon>Aldrovandia</taxon>
    </lineage>
</organism>
<dbReference type="Pfam" id="PF25398">
    <property type="entry name" value="CUX1_N"/>
    <property type="match status" value="1"/>
</dbReference>
<protein>
    <recommendedName>
        <fullName evidence="3">Cux N-terminal domain-containing protein</fullName>
    </recommendedName>
</protein>
<evidence type="ECO:0000313" key="4">
    <source>
        <dbReference type="EMBL" id="KAJ8414742.1"/>
    </source>
</evidence>
<dbReference type="EMBL" id="JAINUG010000011">
    <property type="protein sequence ID" value="KAJ8414742.1"/>
    <property type="molecule type" value="Genomic_DNA"/>
</dbReference>
<dbReference type="GO" id="GO:0000977">
    <property type="term" value="F:RNA polymerase II transcription regulatory region sequence-specific DNA binding"/>
    <property type="evidence" value="ECO:0007669"/>
    <property type="project" value="TreeGrafter"/>
</dbReference>